<dbReference type="InterPro" id="IPR001296">
    <property type="entry name" value="Glyco_trans_1"/>
</dbReference>
<dbReference type="PANTHER" id="PTHR45947:SF3">
    <property type="entry name" value="SULFOQUINOVOSYL TRANSFERASE SQD2"/>
    <property type="match status" value="1"/>
</dbReference>
<dbReference type="GO" id="GO:0016757">
    <property type="term" value="F:glycosyltransferase activity"/>
    <property type="evidence" value="ECO:0007669"/>
    <property type="project" value="InterPro"/>
</dbReference>
<reference evidence="2" key="1">
    <citation type="submission" date="2021-11" db="EMBL/GenBank/DDBJ databases">
        <title>Legionella maioricencis sp. nov., a new species isolated from hot water samples in Mallorca.</title>
        <authorList>
            <person name="Crespi S."/>
            <person name="Drasar V."/>
            <person name="Salva-Serra F."/>
            <person name="Jaen-Luchoro D."/>
            <person name="Pineiro-Iglesias B."/>
            <person name="Aliaga F."/>
            <person name="Fernandez-Juarez V."/>
            <person name="Coll G."/>
            <person name="Moore E.R.B."/>
            <person name="Bennasar-Figueras A."/>
        </authorList>
    </citation>
    <scope>NUCLEOTIDE SEQUENCE</scope>
    <source>
        <strain evidence="2">HCPI-6</strain>
    </source>
</reference>
<gene>
    <name evidence="2" type="ORF">LOX96_05590</name>
</gene>
<dbReference type="Proteomes" id="UP001139721">
    <property type="component" value="Unassembled WGS sequence"/>
</dbReference>
<evidence type="ECO:0000259" key="1">
    <source>
        <dbReference type="Pfam" id="PF00534"/>
    </source>
</evidence>
<accession>A0A9X2IAP1</accession>
<evidence type="ECO:0000313" key="2">
    <source>
        <dbReference type="EMBL" id="MCL9683556.1"/>
    </source>
</evidence>
<name>A0A9X2IAP1_9GAMM</name>
<organism evidence="2 3">
    <name type="scientific">Legionella maioricensis</name>
    <dbReference type="NCBI Taxonomy" id="2896528"/>
    <lineage>
        <taxon>Bacteria</taxon>
        <taxon>Pseudomonadati</taxon>
        <taxon>Pseudomonadota</taxon>
        <taxon>Gammaproteobacteria</taxon>
        <taxon>Legionellales</taxon>
        <taxon>Legionellaceae</taxon>
        <taxon>Legionella</taxon>
    </lineage>
</organism>
<dbReference type="PANTHER" id="PTHR45947">
    <property type="entry name" value="SULFOQUINOVOSYL TRANSFERASE SQD2"/>
    <property type="match status" value="1"/>
</dbReference>
<dbReference type="RefSeq" id="WP_250421061.1">
    <property type="nucleotide sequence ID" value="NZ_JAJKBJ010000004.1"/>
</dbReference>
<dbReference type="Pfam" id="PF00534">
    <property type="entry name" value="Glycos_transf_1"/>
    <property type="match status" value="1"/>
</dbReference>
<evidence type="ECO:0000313" key="3">
    <source>
        <dbReference type="Proteomes" id="UP001139721"/>
    </source>
</evidence>
<feature type="domain" description="Glycosyl transferase family 1" evidence="1">
    <location>
        <begin position="216"/>
        <end position="392"/>
    </location>
</feature>
<dbReference type="Gene3D" id="3.40.50.2000">
    <property type="entry name" value="Glycogen Phosphorylase B"/>
    <property type="match status" value="2"/>
</dbReference>
<protein>
    <submittedName>
        <fullName evidence="2">Glycosyltransferase family 4 protein</fullName>
    </submittedName>
</protein>
<keyword evidence="3" id="KW-1185">Reference proteome</keyword>
<proteinExistence type="predicted"/>
<dbReference type="SUPFAM" id="SSF53756">
    <property type="entry name" value="UDP-Glycosyltransferase/glycogen phosphorylase"/>
    <property type="match status" value="1"/>
</dbReference>
<dbReference type="EMBL" id="JAJKBJ010000004">
    <property type="protein sequence ID" value="MCL9683556.1"/>
    <property type="molecule type" value="Genomic_DNA"/>
</dbReference>
<dbReference type="AlphaFoldDB" id="A0A9X2IAP1"/>
<dbReference type="InterPro" id="IPR050194">
    <property type="entry name" value="Glycosyltransferase_grp1"/>
</dbReference>
<comment type="caution">
    <text evidence="2">The sequence shown here is derived from an EMBL/GenBank/DDBJ whole genome shotgun (WGS) entry which is preliminary data.</text>
</comment>
<dbReference type="CDD" id="cd03801">
    <property type="entry name" value="GT4_PimA-like"/>
    <property type="match status" value="1"/>
</dbReference>
<sequence>MKSQSCNQLRVLLVGGYPPPFGGIATHLASLVPGLKERGAEDVAVITFSNVDEVEKISGATVYRHNIKRHLFRLLNPLNWRLISRVIRDMMPAGVGARSLIGESLKAILVHRVAERHNSQVVNFYESNAHFEMVPLAHHWRRKRGIALTIFGEMYSSPEFMKSRQALVKKSMDLPAVVWASSDHCARSFKTMGIDRSVKTVYLGVDLANEDHSALRDKFRAEHKIKQDDVVILFMGRFVKDMGLDVLLQIMPELLNDAPHIKLILAGATGDLSTDASELMKRFPDQITIFQNFPFSIQQSLYSAADIVVAPSFCQRACMGLSIKEAMAAKLPVVATLSGGIPEAVVHNETGFLVPLDPKTQAADTSQFKEYLSALINNKELRLQMGMAGRKRAEVIFSVETTMNQIADIFMSVQEKVRLRQI</sequence>